<dbReference type="Proteomes" id="UP000673375">
    <property type="component" value="Unassembled WGS sequence"/>
</dbReference>
<reference evidence="1 2" key="1">
    <citation type="submission" date="2020-12" db="EMBL/GenBank/DDBJ databases">
        <title>Vagococcus allomyrinae sp. nov. and Enterococcus lavae sp. nov., isolated from the larvae of Allomyrina dichotoma.</title>
        <authorList>
            <person name="Lee S.D."/>
        </authorList>
    </citation>
    <scope>NUCLEOTIDE SEQUENCE [LARGE SCALE GENOMIC DNA]</scope>
    <source>
        <strain evidence="1 2">BWM-S5</strain>
    </source>
</reference>
<keyword evidence="2" id="KW-1185">Reference proteome</keyword>
<organism evidence="1 2">
    <name type="scientific">Enterococcus larvae</name>
    <dbReference type="NCBI Taxonomy" id="2794352"/>
    <lineage>
        <taxon>Bacteria</taxon>
        <taxon>Bacillati</taxon>
        <taxon>Bacillota</taxon>
        <taxon>Bacilli</taxon>
        <taxon>Lactobacillales</taxon>
        <taxon>Enterococcaceae</taxon>
        <taxon>Enterococcus</taxon>
    </lineage>
</organism>
<accession>A0ABS4CM28</accession>
<dbReference type="RefSeq" id="WP_209558106.1">
    <property type="nucleotide sequence ID" value="NZ_JAEDXU010000007.1"/>
</dbReference>
<evidence type="ECO:0000313" key="1">
    <source>
        <dbReference type="EMBL" id="MBP1047322.1"/>
    </source>
</evidence>
<dbReference type="EMBL" id="JAEDXU010000007">
    <property type="protein sequence ID" value="MBP1047322.1"/>
    <property type="molecule type" value="Genomic_DNA"/>
</dbReference>
<dbReference type="PANTHER" id="PTHR37805:SF1">
    <property type="entry name" value="CYTOPLASMIC PROTEIN"/>
    <property type="match status" value="1"/>
</dbReference>
<sequence>MNNNDILLRLRYALDIKDTDIVEAFKLGGMAVSKEDVRAMLTKDNTQQQEDYDSFEKNIYVKTINNQVLDTFLNGFITLKRGEPKNKPAETPQLKSNEIRHINNILLKKVKIALALTSEDMLDIMAEAGVYPSKGELGAILRKEGHRNFKPCGDKYARNFLKGLALRYRSENN</sequence>
<protein>
    <submittedName>
        <fullName evidence="1">DUF1456 family protein</fullName>
    </submittedName>
</protein>
<evidence type="ECO:0000313" key="2">
    <source>
        <dbReference type="Proteomes" id="UP000673375"/>
    </source>
</evidence>
<dbReference type="Pfam" id="PF07308">
    <property type="entry name" value="DUF1456"/>
    <property type="match status" value="2"/>
</dbReference>
<name>A0ABS4CM28_9ENTE</name>
<dbReference type="InterPro" id="IPR009921">
    <property type="entry name" value="YehS-like"/>
</dbReference>
<gene>
    <name evidence="1" type="ORF">I6N96_13645</name>
</gene>
<dbReference type="PANTHER" id="PTHR37805">
    <property type="entry name" value="CYTOPLASMIC PROTEIN-RELATED"/>
    <property type="match status" value="1"/>
</dbReference>
<proteinExistence type="predicted"/>
<comment type="caution">
    <text evidence="1">The sequence shown here is derived from an EMBL/GenBank/DDBJ whole genome shotgun (WGS) entry which is preliminary data.</text>
</comment>